<comment type="similarity">
    <text evidence="1">Belongs to the UPF0065 (bug) family.</text>
</comment>
<proteinExistence type="inferred from homology"/>
<organism evidence="2 3">
    <name type="scientific">Vreelandella songnenensis</name>
    <dbReference type="NCBI Taxonomy" id="1176243"/>
    <lineage>
        <taxon>Bacteria</taxon>
        <taxon>Pseudomonadati</taxon>
        <taxon>Pseudomonadota</taxon>
        <taxon>Gammaproteobacteria</taxon>
        <taxon>Oceanospirillales</taxon>
        <taxon>Halomonadaceae</taxon>
        <taxon>Vreelandella</taxon>
    </lineage>
</organism>
<name>A0A2T0V2T9_9GAMM</name>
<accession>A0A2T0V2T9</accession>
<dbReference type="CDD" id="cd07012">
    <property type="entry name" value="PBP2_Bug_TTT"/>
    <property type="match status" value="1"/>
</dbReference>
<dbReference type="PIRSF" id="PIRSF017082">
    <property type="entry name" value="YflP"/>
    <property type="match status" value="1"/>
</dbReference>
<dbReference type="OrthoDB" id="5171643at2"/>
<dbReference type="RefSeq" id="WP_106374934.1">
    <property type="nucleotide sequence ID" value="NZ_PVTK01000005.1"/>
</dbReference>
<keyword evidence="3" id="KW-1185">Reference proteome</keyword>
<dbReference type="InterPro" id="IPR042100">
    <property type="entry name" value="Bug_dom1"/>
</dbReference>
<dbReference type="InterPro" id="IPR005064">
    <property type="entry name" value="BUG"/>
</dbReference>
<dbReference type="Gene3D" id="3.40.190.150">
    <property type="entry name" value="Bordetella uptake gene, domain 1"/>
    <property type="match status" value="1"/>
</dbReference>
<sequence length="325" mass="34717">MRHQIAKAFLITAVIGITPLSAMAEWPERPVTIVVPSGAGGGTDQTGRMLAERLQARFGQPFNVVNQGQGGGVVGISSIKNANPDGYTLGVIFNFAHYATMGQSDVHVEDFTPIAQYNFDPAGFQVRSDSEWENIDQALEAIKDAPDDYVIACGGGCGGSWPMAAATMMNEYGVDVSQVRFISGQGAAAALQDLAAGGVDVVPSSLPEAGPLIESGRIKALAVMGKERLEAFPDVPTLQESTDMELELGAWRGLIAPAGLPDDIVAELENAMNEIVHDDEWRQQMQDRGFGVQWRDSEAFNEFMLDQQSSVRAIIETLGLASGNS</sequence>
<evidence type="ECO:0000313" key="2">
    <source>
        <dbReference type="EMBL" id="PRY64474.1"/>
    </source>
</evidence>
<evidence type="ECO:0000313" key="3">
    <source>
        <dbReference type="Proteomes" id="UP000237647"/>
    </source>
</evidence>
<dbReference type="Proteomes" id="UP000237647">
    <property type="component" value="Unassembled WGS sequence"/>
</dbReference>
<comment type="caution">
    <text evidence="2">The sequence shown here is derived from an EMBL/GenBank/DDBJ whole genome shotgun (WGS) entry which is preliminary data.</text>
</comment>
<dbReference type="SUPFAM" id="SSF53850">
    <property type="entry name" value="Periplasmic binding protein-like II"/>
    <property type="match status" value="1"/>
</dbReference>
<reference evidence="2 3" key="1">
    <citation type="submission" date="2018-03" db="EMBL/GenBank/DDBJ databases">
        <title>Genomic Encyclopedia of Type Strains, Phase III (KMG-III): the genomes of soil and plant-associated and newly described type strains.</title>
        <authorList>
            <person name="Whitman W."/>
        </authorList>
    </citation>
    <scope>NUCLEOTIDE SEQUENCE [LARGE SCALE GENOMIC DNA]</scope>
    <source>
        <strain evidence="2 3">CGMCC 1.12152</strain>
    </source>
</reference>
<dbReference type="PANTHER" id="PTHR42928:SF5">
    <property type="entry name" value="BLR1237 PROTEIN"/>
    <property type="match status" value="1"/>
</dbReference>
<protein>
    <submittedName>
        <fullName evidence="2">Tripartite-type tricarboxylate transporter receptor subunit TctC</fullName>
    </submittedName>
</protein>
<dbReference type="Pfam" id="PF03401">
    <property type="entry name" value="TctC"/>
    <property type="match status" value="1"/>
</dbReference>
<dbReference type="AlphaFoldDB" id="A0A2T0V2T9"/>
<dbReference type="EMBL" id="PVTK01000005">
    <property type="protein sequence ID" value="PRY64474.1"/>
    <property type="molecule type" value="Genomic_DNA"/>
</dbReference>
<gene>
    <name evidence="2" type="ORF">B0H98_105135</name>
</gene>
<dbReference type="PANTHER" id="PTHR42928">
    <property type="entry name" value="TRICARBOXYLATE-BINDING PROTEIN"/>
    <property type="match status" value="1"/>
</dbReference>
<evidence type="ECO:0000256" key="1">
    <source>
        <dbReference type="ARBA" id="ARBA00006987"/>
    </source>
</evidence>
<dbReference type="Gene3D" id="3.40.190.10">
    <property type="entry name" value="Periplasmic binding protein-like II"/>
    <property type="match status" value="1"/>
</dbReference>
<keyword evidence="2" id="KW-0675">Receptor</keyword>